<accession>A0A1F8EUH5</accession>
<evidence type="ECO:0000256" key="7">
    <source>
        <dbReference type="SAM" id="MobiDB-lite"/>
    </source>
</evidence>
<comment type="cofactor">
    <cofactor evidence="6">
        <name>Zn(2+)</name>
        <dbReference type="ChEBI" id="CHEBI:29105"/>
    </cofactor>
    <text evidence="6">Binds 1 zinc ion per subunit.</text>
</comment>
<keyword evidence="4 6" id="KW-0862">Zinc</keyword>
<evidence type="ECO:0000259" key="9">
    <source>
        <dbReference type="Pfam" id="PF01435"/>
    </source>
</evidence>
<feature type="region of interest" description="Disordered" evidence="7">
    <location>
        <begin position="33"/>
        <end position="64"/>
    </location>
</feature>
<dbReference type="InterPro" id="IPR001915">
    <property type="entry name" value="Peptidase_M48"/>
</dbReference>
<proteinExistence type="inferred from homology"/>
<dbReference type="GO" id="GO:0046872">
    <property type="term" value="F:metal ion binding"/>
    <property type="evidence" value="ECO:0007669"/>
    <property type="project" value="UniProtKB-KW"/>
</dbReference>
<feature type="compositionally biased region" description="Basic and acidic residues" evidence="7">
    <location>
        <begin position="339"/>
        <end position="348"/>
    </location>
</feature>
<evidence type="ECO:0000256" key="6">
    <source>
        <dbReference type="RuleBase" id="RU003983"/>
    </source>
</evidence>
<dbReference type="EMBL" id="MGJI01000019">
    <property type="protein sequence ID" value="OGN04527.1"/>
    <property type="molecule type" value="Genomic_DNA"/>
</dbReference>
<feature type="signal peptide" evidence="8">
    <location>
        <begin position="1"/>
        <end position="30"/>
    </location>
</feature>
<comment type="caution">
    <text evidence="10">The sequence shown here is derived from an EMBL/GenBank/DDBJ whole genome shotgun (WGS) entry which is preliminary data.</text>
</comment>
<evidence type="ECO:0000313" key="11">
    <source>
        <dbReference type="Proteomes" id="UP000177507"/>
    </source>
</evidence>
<dbReference type="PANTHER" id="PTHR22726:SF1">
    <property type="entry name" value="METALLOENDOPEPTIDASE OMA1, MITOCHONDRIAL"/>
    <property type="match status" value="1"/>
</dbReference>
<organism evidence="10 11">
    <name type="scientific">Candidatus Yanofskybacteria bacterium RIFCSPHIGHO2_01_FULL_44_17</name>
    <dbReference type="NCBI Taxonomy" id="1802668"/>
    <lineage>
        <taxon>Bacteria</taxon>
        <taxon>Candidatus Yanofskyibacteriota</taxon>
    </lineage>
</organism>
<gene>
    <name evidence="10" type="ORF">A2831_00705</name>
</gene>
<evidence type="ECO:0000256" key="4">
    <source>
        <dbReference type="ARBA" id="ARBA00022833"/>
    </source>
</evidence>
<dbReference type="Gene3D" id="3.30.2010.10">
    <property type="entry name" value="Metalloproteases ('zincins'), catalytic domain"/>
    <property type="match status" value="1"/>
</dbReference>
<feature type="domain" description="Peptidase M48" evidence="9">
    <location>
        <begin position="100"/>
        <end position="278"/>
    </location>
</feature>
<keyword evidence="3 6" id="KW-0378">Hydrolase</keyword>
<feature type="region of interest" description="Disordered" evidence="7">
    <location>
        <begin position="307"/>
        <end position="348"/>
    </location>
</feature>
<dbReference type="STRING" id="1802668.A2831_00705"/>
<name>A0A1F8EUH5_9BACT</name>
<dbReference type="GO" id="GO:0016020">
    <property type="term" value="C:membrane"/>
    <property type="evidence" value="ECO:0007669"/>
    <property type="project" value="TreeGrafter"/>
</dbReference>
<comment type="similarity">
    <text evidence="6">Belongs to the peptidase M48 family.</text>
</comment>
<evidence type="ECO:0000256" key="2">
    <source>
        <dbReference type="ARBA" id="ARBA00022723"/>
    </source>
</evidence>
<feature type="chain" id="PRO_5009535357" evidence="8">
    <location>
        <begin position="31"/>
        <end position="348"/>
    </location>
</feature>
<dbReference type="Proteomes" id="UP000177507">
    <property type="component" value="Unassembled WGS sequence"/>
</dbReference>
<keyword evidence="8" id="KW-0732">Signal</keyword>
<feature type="compositionally biased region" description="Acidic residues" evidence="7">
    <location>
        <begin position="329"/>
        <end position="338"/>
    </location>
</feature>
<dbReference type="InterPro" id="IPR051156">
    <property type="entry name" value="Mito/Outer_Membr_Metalloprot"/>
</dbReference>
<reference evidence="10 11" key="1">
    <citation type="journal article" date="2016" name="Nat. Commun.">
        <title>Thousands of microbial genomes shed light on interconnected biogeochemical processes in an aquifer system.</title>
        <authorList>
            <person name="Anantharaman K."/>
            <person name="Brown C.T."/>
            <person name="Hug L.A."/>
            <person name="Sharon I."/>
            <person name="Castelle C.J."/>
            <person name="Probst A.J."/>
            <person name="Thomas B.C."/>
            <person name="Singh A."/>
            <person name="Wilkins M.J."/>
            <person name="Karaoz U."/>
            <person name="Brodie E.L."/>
            <person name="Williams K.H."/>
            <person name="Hubbard S.S."/>
            <person name="Banfield J.F."/>
        </authorList>
    </citation>
    <scope>NUCLEOTIDE SEQUENCE [LARGE SCALE GENOMIC DNA]</scope>
</reference>
<evidence type="ECO:0000256" key="3">
    <source>
        <dbReference type="ARBA" id="ARBA00022801"/>
    </source>
</evidence>
<evidence type="ECO:0000256" key="8">
    <source>
        <dbReference type="SAM" id="SignalP"/>
    </source>
</evidence>
<dbReference type="PANTHER" id="PTHR22726">
    <property type="entry name" value="METALLOENDOPEPTIDASE OMA1"/>
    <property type="match status" value="1"/>
</dbReference>
<dbReference type="GO" id="GO:0051603">
    <property type="term" value="P:proteolysis involved in protein catabolic process"/>
    <property type="evidence" value="ECO:0007669"/>
    <property type="project" value="TreeGrafter"/>
</dbReference>
<feature type="compositionally biased region" description="Basic and acidic residues" evidence="7">
    <location>
        <begin position="36"/>
        <end position="53"/>
    </location>
</feature>
<keyword evidence="1 6" id="KW-0645">Protease</keyword>
<dbReference type="GO" id="GO:0004222">
    <property type="term" value="F:metalloendopeptidase activity"/>
    <property type="evidence" value="ECO:0007669"/>
    <property type="project" value="InterPro"/>
</dbReference>
<evidence type="ECO:0000313" key="10">
    <source>
        <dbReference type="EMBL" id="OGN04527.1"/>
    </source>
</evidence>
<sequence>MSLNSPHKSLFRFLLIICLLLMLTSGYNISAQSDNQKNEKKSSNNRKDKDPKNDPSQIGNRDVTGGVNFYSLEKEIAMGKALAQDVEKQVKIVDDPIIAEYINRLGQNIVRNSDAIVPFTIKAIDSSDINAFALPGGFFFINTGLIIETKSEAELAGVMAHEIAHVAARHGTRQATRGELINLATIPLIFMGGGWAGYGAQQAVGLLIPMKFLQFSRQFEDEADNLGLQYLYKSGYDPVELLNFFERLQAMEKKKKGTLAKVFSTHPANADRIKKTQKAISELDSRPDYAINTSEFNKVKSLLLQKQSLIKTEDRPTGPTLRRRPGQEDASDDPESKDDDERPTLKRR</sequence>
<keyword evidence="2" id="KW-0479">Metal-binding</keyword>
<protein>
    <submittedName>
        <fullName evidence="10">Peptidase M48</fullName>
    </submittedName>
</protein>
<dbReference type="Pfam" id="PF01435">
    <property type="entry name" value="Peptidase_M48"/>
    <property type="match status" value="1"/>
</dbReference>
<dbReference type="AlphaFoldDB" id="A0A1F8EUH5"/>
<keyword evidence="5 6" id="KW-0482">Metalloprotease</keyword>
<evidence type="ECO:0000256" key="1">
    <source>
        <dbReference type="ARBA" id="ARBA00022670"/>
    </source>
</evidence>
<dbReference type="CDD" id="cd07333">
    <property type="entry name" value="M48C_bepA_like"/>
    <property type="match status" value="1"/>
</dbReference>
<evidence type="ECO:0000256" key="5">
    <source>
        <dbReference type="ARBA" id="ARBA00023049"/>
    </source>
</evidence>